<dbReference type="eggNOG" id="KOG4658">
    <property type="taxonomic scope" value="Eukaryota"/>
</dbReference>
<accession>V4MHS1</accession>
<evidence type="ECO:0000313" key="4">
    <source>
        <dbReference type="Proteomes" id="UP000030689"/>
    </source>
</evidence>
<gene>
    <name evidence="3" type="ORF">EUTSA_v10027047mg</name>
</gene>
<keyword evidence="4" id="KW-1185">Reference proteome</keyword>
<dbReference type="InterPro" id="IPR032675">
    <property type="entry name" value="LRR_dom_sf"/>
</dbReference>
<name>V4MHS1_EUTSA</name>
<dbReference type="PANTHER" id="PTHR33463">
    <property type="entry name" value="NB-ARC DOMAIN-CONTAINING PROTEIN-RELATED"/>
    <property type="match status" value="1"/>
</dbReference>
<keyword evidence="1" id="KW-0611">Plant defense</keyword>
<dbReference type="Proteomes" id="UP000030689">
    <property type="component" value="Unassembled WGS sequence"/>
</dbReference>
<feature type="domain" description="Disease resistance protein At4g27190-like leucine-rich repeats" evidence="2">
    <location>
        <begin position="65"/>
        <end position="194"/>
    </location>
</feature>
<dbReference type="AlphaFoldDB" id="V4MHS1"/>
<sequence>MVNISGEFFRFMPNLVVLDIHTGLAKQISELVSFRYLDLLYPNIERLPVGLKELKRLIHLNLKRLESISTISNLSSLWTLRQQKQKTPFYSNLSKVVIGQCDGLKDLTWLLFAPNLTYLDVPFAEQLEDSISEEKAARFTDENASIIIIPFQKLECLSLSHLPKLKSIYWRPLSFPRLSKLAVHERCTNLKRLLLDTKGAAAGVELVLKYGENK</sequence>
<dbReference type="Gramene" id="ESQ56134">
    <property type="protein sequence ID" value="ESQ56134"/>
    <property type="gene ID" value="EUTSA_v10027047mg"/>
</dbReference>
<dbReference type="Gene3D" id="3.80.10.10">
    <property type="entry name" value="Ribonuclease Inhibitor"/>
    <property type="match status" value="1"/>
</dbReference>
<proteinExistence type="predicted"/>
<dbReference type="Pfam" id="PF23247">
    <property type="entry name" value="LRR_RPS2"/>
    <property type="match status" value="1"/>
</dbReference>
<protein>
    <recommendedName>
        <fullName evidence="2">Disease resistance protein At4g27190-like leucine-rich repeats domain-containing protein</fullName>
    </recommendedName>
</protein>
<dbReference type="InterPro" id="IPR057135">
    <property type="entry name" value="At4g27190-like_LRR"/>
</dbReference>
<reference evidence="3 4" key="1">
    <citation type="journal article" date="2013" name="Front. Plant Sci.">
        <title>The Reference Genome of the Halophytic Plant Eutrema salsugineum.</title>
        <authorList>
            <person name="Yang R."/>
            <person name="Jarvis D.E."/>
            <person name="Chen H."/>
            <person name="Beilstein M.A."/>
            <person name="Grimwood J."/>
            <person name="Jenkins J."/>
            <person name="Shu S."/>
            <person name="Prochnik S."/>
            <person name="Xin M."/>
            <person name="Ma C."/>
            <person name="Schmutz J."/>
            <person name="Wing R.A."/>
            <person name="Mitchell-Olds T."/>
            <person name="Schumaker K.S."/>
            <person name="Wang X."/>
        </authorList>
    </citation>
    <scope>NUCLEOTIDE SEQUENCE [LARGE SCALE GENOMIC DNA]</scope>
</reference>
<dbReference type="KEGG" id="eus:EUTSA_v10027047mg"/>
<evidence type="ECO:0000259" key="2">
    <source>
        <dbReference type="Pfam" id="PF23247"/>
    </source>
</evidence>
<dbReference type="SUPFAM" id="SSF52047">
    <property type="entry name" value="RNI-like"/>
    <property type="match status" value="1"/>
</dbReference>
<organism evidence="3 4">
    <name type="scientific">Eutrema salsugineum</name>
    <name type="common">Saltwater cress</name>
    <name type="synonym">Sisymbrium salsugineum</name>
    <dbReference type="NCBI Taxonomy" id="72664"/>
    <lineage>
        <taxon>Eukaryota</taxon>
        <taxon>Viridiplantae</taxon>
        <taxon>Streptophyta</taxon>
        <taxon>Embryophyta</taxon>
        <taxon>Tracheophyta</taxon>
        <taxon>Spermatophyta</taxon>
        <taxon>Magnoliopsida</taxon>
        <taxon>eudicotyledons</taxon>
        <taxon>Gunneridae</taxon>
        <taxon>Pentapetalae</taxon>
        <taxon>rosids</taxon>
        <taxon>malvids</taxon>
        <taxon>Brassicales</taxon>
        <taxon>Brassicaceae</taxon>
        <taxon>Eutremeae</taxon>
        <taxon>Eutrema</taxon>
    </lineage>
</organism>
<dbReference type="InterPro" id="IPR050905">
    <property type="entry name" value="Plant_NBS-LRR"/>
</dbReference>
<evidence type="ECO:0000313" key="3">
    <source>
        <dbReference type="EMBL" id="ESQ56134.1"/>
    </source>
</evidence>
<evidence type="ECO:0000256" key="1">
    <source>
        <dbReference type="ARBA" id="ARBA00022821"/>
    </source>
</evidence>
<dbReference type="PANTHER" id="PTHR33463:SF220">
    <property type="entry name" value="NB-ARC DOMAIN-CONTAINING PROTEIN"/>
    <property type="match status" value="1"/>
</dbReference>
<dbReference type="EMBL" id="KI517384">
    <property type="protein sequence ID" value="ESQ56134.1"/>
    <property type="molecule type" value="Genomic_DNA"/>
</dbReference>